<dbReference type="EMBL" id="BGZK01000189">
    <property type="protein sequence ID" value="GBP27117.1"/>
    <property type="molecule type" value="Genomic_DNA"/>
</dbReference>
<name>A0A4C1ULZ4_EUMVA</name>
<gene>
    <name evidence="2" type="ORF">EVAR_16788_1</name>
</gene>
<accession>A0A4C1ULZ4</accession>
<feature type="compositionally biased region" description="Pro residues" evidence="1">
    <location>
        <begin position="27"/>
        <end position="36"/>
    </location>
</feature>
<proteinExistence type="predicted"/>
<feature type="region of interest" description="Disordered" evidence="1">
    <location>
        <begin position="1"/>
        <end position="46"/>
    </location>
</feature>
<evidence type="ECO:0000256" key="1">
    <source>
        <dbReference type="SAM" id="MobiDB-lite"/>
    </source>
</evidence>
<evidence type="ECO:0000313" key="2">
    <source>
        <dbReference type="EMBL" id="GBP27117.1"/>
    </source>
</evidence>
<protein>
    <submittedName>
        <fullName evidence="2">Uncharacterized protein</fullName>
    </submittedName>
</protein>
<evidence type="ECO:0000313" key="3">
    <source>
        <dbReference type="Proteomes" id="UP000299102"/>
    </source>
</evidence>
<organism evidence="2 3">
    <name type="scientific">Eumeta variegata</name>
    <name type="common">Bagworm moth</name>
    <name type="synonym">Eumeta japonica</name>
    <dbReference type="NCBI Taxonomy" id="151549"/>
    <lineage>
        <taxon>Eukaryota</taxon>
        <taxon>Metazoa</taxon>
        <taxon>Ecdysozoa</taxon>
        <taxon>Arthropoda</taxon>
        <taxon>Hexapoda</taxon>
        <taxon>Insecta</taxon>
        <taxon>Pterygota</taxon>
        <taxon>Neoptera</taxon>
        <taxon>Endopterygota</taxon>
        <taxon>Lepidoptera</taxon>
        <taxon>Glossata</taxon>
        <taxon>Ditrysia</taxon>
        <taxon>Tineoidea</taxon>
        <taxon>Psychidae</taxon>
        <taxon>Oiketicinae</taxon>
        <taxon>Eumeta</taxon>
    </lineage>
</organism>
<dbReference type="Proteomes" id="UP000299102">
    <property type="component" value="Unassembled WGS sequence"/>
</dbReference>
<sequence>MASSSQIKRPTGNADRKWPRESGCGPPATPPAPHPQAPTRARANTNLIAGYSDWTSTAAHIPPSELSAAYNSGATRNLHHLPLLSATCDLCHGAVNPLSRNSLTLSLGMD</sequence>
<comment type="caution">
    <text evidence="2">The sequence shown here is derived from an EMBL/GenBank/DDBJ whole genome shotgun (WGS) entry which is preliminary data.</text>
</comment>
<keyword evidence="3" id="KW-1185">Reference proteome</keyword>
<reference evidence="2 3" key="1">
    <citation type="journal article" date="2019" name="Commun. Biol.">
        <title>The bagworm genome reveals a unique fibroin gene that provides high tensile strength.</title>
        <authorList>
            <person name="Kono N."/>
            <person name="Nakamura H."/>
            <person name="Ohtoshi R."/>
            <person name="Tomita M."/>
            <person name="Numata K."/>
            <person name="Arakawa K."/>
        </authorList>
    </citation>
    <scope>NUCLEOTIDE SEQUENCE [LARGE SCALE GENOMIC DNA]</scope>
</reference>
<dbReference type="AlphaFoldDB" id="A0A4C1ULZ4"/>